<accession>A0ABQ4FJK6</accession>
<sequence>MTAGAVVIALLAGITRRGPASEPADEPAARVPTVAMLSYHRSGSESSMTGSLPPARPILLRLAKAAGRQPDPTRPAGARYSYLRLNEWILNVTVSGGRTGTAVVPTVTEQWTPISPADPVRRVERRGTPIVIGYGSERLAAVAADVAPTSDDVFAAGAALSSRSPDRLPAEAAALRRALLPPGPVPGDVTEAEELVRAVVDLHGEWNVPPRLSAALWRMLAGQPLGYLGRTTDRAGRAGEAVALDVTRGLPRRLVLVIDPGTGRLGSSEEILTTDAGKLGIDVPAVVGYRLFLRRGWTLDDRTPAG</sequence>
<dbReference type="RefSeq" id="WP_204287741.1">
    <property type="nucleotide sequence ID" value="NZ_BAABEJ010000022.1"/>
</dbReference>
<protein>
    <recommendedName>
        <fullName evidence="3">CU044_5270 family protein</fullName>
    </recommendedName>
</protein>
<reference evidence="1 2" key="1">
    <citation type="submission" date="2021-01" db="EMBL/GenBank/DDBJ databases">
        <title>Whole genome shotgun sequence of Microbispora amethystogenes NBRC 101907.</title>
        <authorList>
            <person name="Komaki H."/>
            <person name="Tamura T."/>
        </authorList>
    </citation>
    <scope>NUCLEOTIDE SEQUENCE [LARGE SCALE GENOMIC DNA]</scope>
    <source>
        <strain evidence="1 2">NBRC 101907</strain>
    </source>
</reference>
<evidence type="ECO:0000313" key="2">
    <source>
        <dbReference type="Proteomes" id="UP000651728"/>
    </source>
</evidence>
<keyword evidence="2" id="KW-1185">Reference proteome</keyword>
<organism evidence="1 2">
    <name type="scientific">Microbispora amethystogenes</name>
    <dbReference type="NCBI Taxonomy" id="1427754"/>
    <lineage>
        <taxon>Bacteria</taxon>
        <taxon>Bacillati</taxon>
        <taxon>Actinomycetota</taxon>
        <taxon>Actinomycetes</taxon>
        <taxon>Streptosporangiales</taxon>
        <taxon>Streptosporangiaceae</taxon>
        <taxon>Microbispora</taxon>
    </lineage>
</organism>
<proteinExistence type="predicted"/>
<dbReference type="Proteomes" id="UP000651728">
    <property type="component" value="Unassembled WGS sequence"/>
</dbReference>
<evidence type="ECO:0000313" key="1">
    <source>
        <dbReference type="EMBL" id="GIH34980.1"/>
    </source>
</evidence>
<name>A0ABQ4FJK6_9ACTN</name>
<dbReference type="EMBL" id="BOOB01000040">
    <property type="protein sequence ID" value="GIH34980.1"/>
    <property type="molecule type" value="Genomic_DNA"/>
</dbReference>
<evidence type="ECO:0008006" key="3">
    <source>
        <dbReference type="Google" id="ProtNLM"/>
    </source>
</evidence>
<gene>
    <name evidence="1" type="ORF">Mam01_51440</name>
</gene>
<comment type="caution">
    <text evidence="1">The sequence shown here is derived from an EMBL/GenBank/DDBJ whole genome shotgun (WGS) entry which is preliminary data.</text>
</comment>